<comment type="catalytic activity">
    <reaction evidence="5">
        <text>7-aminomethyl-7-carbaguanosine(34) in tRNA + S-adenosyl-L-methionine = epoxyqueuosine(34) in tRNA + adenine + L-methionine + 2 H(+)</text>
        <dbReference type="Rhea" id="RHEA:32155"/>
        <dbReference type="Rhea" id="RHEA-COMP:10342"/>
        <dbReference type="Rhea" id="RHEA-COMP:18582"/>
        <dbReference type="ChEBI" id="CHEBI:15378"/>
        <dbReference type="ChEBI" id="CHEBI:16708"/>
        <dbReference type="ChEBI" id="CHEBI:57844"/>
        <dbReference type="ChEBI" id="CHEBI:59789"/>
        <dbReference type="ChEBI" id="CHEBI:82833"/>
        <dbReference type="ChEBI" id="CHEBI:194443"/>
        <dbReference type="EC" id="2.4.99.17"/>
    </reaction>
</comment>
<keyword evidence="3 5" id="KW-0949">S-adenosyl-L-methionine</keyword>
<keyword evidence="4 5" id="KW-0671">Queuosine biosynthesis</keyword>
<evidence type="ECO:0000256" key="2">
    <source>
        <dbReference type="ARBA" id="ARBA00022679"/>
    </source>
</evidence>
<gene>
    <name evidence="5" type="primary">queA</name>
    <name evidence="6" type="ORF">AVDCRST_MAG01-01-4650</name>
</gene>
<dbReference type="Gene3D" id="2.40.10.240">
    <property type="entry name" value="QueA-like"/>
    <property type="match status" value="1"/>
</dbReference>
<organism evidence="6">
    <name type="scientific">uncultured Rubrobacteraceae bacterium</name>
    <dbReference type="NCBI Taxonomy" id="349277"/>
    <lineage>
        <taxon>Bacteria</taxon>
        <taxon>Bacillati</taxon>
        <taxon>Actinomycetota</taxon>
        <taxon>Rubrobacteria</taxon>
        <taxon>Rubrobacterales</taxon>
        <taxon>Rubrobacteraceae</taxon>
        <taxon>environmental samples</taxon>
    </lineage>
</organism>
<dbReference type="NCBIfam" id="NF001140">
    <property type="entry name" value="PRK00147.1"/>
    <property type="match status" value="1"/>
</dbReference>
<comment type="subcellular location">
    <subcellularLocation>
        <location evidence="5">Cytoplasm</location>
    </subcellularLocation>
</comment>
<dbReference type="EMBL" id="CADCUW010000603">
    <property type="protein sequence ID" value="CAA9451558.1"/>
    <property type="molecule type" value="Genomic_DNA"/>
</dbReference>
<dbReference type="InterPro" id="IPR003699">
    <property type="entry name" value="QueA"/>
</dbReference>
<dbReference type="EC" id="2.4.99.17" evidence="5"/>
<dbReference type="GO" id="GO:0051075">
    <property type="term" value="F:S-adenosylmethionine:tRNA ribosyltransferase-isomerase activity"/>
    <property type="evidence" value="ECO:0007669"/>
    <property type="project" value="UniProtKB-EC"/>
</dbReference>
<evidence type="ECO:0000313" key="6">
    <source>
        <dbReference type="EMBL" id="CAA9451558.1"/>
    </source>
</evidence>
<proteinExistence type="inferred from homology"/>
<dbReference type="InterPro" id="IPR042119">
    <property type="entry name" value="QueA_dom2"/>
</dbReference>
<protein>
    <recommendedName>
        <fullName evidence="5">S-adenosylmethionine:tRNA ribosyltransferase-isomerase</fullName>
        <ecNumber evidence="5">2.4.99.17</ecNumber>
    </recommendedName>
    <alternativeName>
        <fullName evidence="5">Queuosine biosynthesis protein QueA</fullName>
    </alternativeName>
</protein>
<comment type="similarity">
    <text evidence="5">Belongs to the QueA family.</text>
</comment>
<dbReference type="InterPro" id="IPR036100">
    <property type="entry name" value="QueA_sf"/>
</dbReference>
<dbReference type="PANTHER" id="PTHR30307:SF0">
    <property type="entry name" value="S-ADENOSYLMETHIONINE:TRNA RIBOSYLTRANSFERASE-ISOMERASE"/>
    <property type="match status" value="1"/>
</dbReference>
<reference evidence="6" key="1">
    <citation type="submission" date="2020-02" db="EMBL/GenBank/DDBJ databases">
        <authorList>
            <person name="Meier V. D."/>
        </authorList>
    </citation>
    <scope>NUCLEOTIDE SEQUENCE</scope>
    <source>
        <strain evidence="6">AVDCRST_MAG01</strain>
    </source>
</reference>
<name>A0A6J4QYG1_9ACTN</name>
<comment type="pathway">
    <text evidence="5">tRNA modification; tRNA-queuosine biosynthesis.</text>
</comment>
<accession>A0A6J4QYG1</accession>
<evidence type="ECO:0000256" key="5">
    <source>
        <dbReference type="HAMAP-Rule" id="MF_00113"/>
    </source>
</evidence>
<dbReference type="GO" id="GO:0005737">
    <property type="term" value="C:cytoplasm"/>
    <property type="evidence" value="ECO:0007669"/>
    <property type="project" value="UniProtKB-SubCell"/>
</dbReference>
<comment type="function">
    <text evidence="5">Transfers and isomerizes the ribose moiety from AdoMet to the 7-aminomethyl group of 7-deazaguanine (preQ1-tRNA) to give epoxyqueuosine (oQ-tRNA).</text>
</comment>
<dbReference type="PANTHER" id="PTHR30307">
    <property type="entry name" value="S-ADENOSYLMETHIONINE:TRNA RIBOSYLTRANSFERASE-ISOMERASE"/>
    <property type="match status" value="1"/>
</dbReference>
<dbReference type="Pfam" id="PF02547">
    <property type="entry name" value="Queuosine_synth"/>
    <property type="match status" value="1"/>
</dbReference>
<evidence type="ECO:0000256" key="3">
    <source>
        <dbReference type="ARBA" id="ARBA00022691"/>
    </source>
</evidence>
<keyword evidence="6" id="KW-0413">Isomerase</keyword>
<dbReference type="HAMAP" id="MF_00113">
    <property type="entry name" value="QueA"/>
    <property type="match status" value="1"/>
</dbReference>
<comment type="subunit">
    <text evidence="5">Monomer.</text>
</comment>
<dbReference type="Gene3D" id="3.40.1780.10">
    <property type="entry name" value="QueA-like"/>
    <property type="match status" value="2"/>
</dbReference>
<dbReference type="SUPFAM" id="SSF111337">
    <property type="entry name" value="QueA-like"/>
    <property type="match status" value="1"/>
</dbReference>
<evidence type="ECO:0000256" key="1">
    <source>
        <dbReference type="ARBA" id="ARBA00022490"/>
    </source>
</evidence>
<keyword evidence="6" id="KW-0328">Glycosyltransferase</keyword>
<dbReference type="UniPathway" id="UPA00392"/>
<keyword evidence="1 5" id="KW-0963">Cytoplasm</keyword>
<dbReference type="InterPro" id="IPR042118">
    <property type="entry name" value="QueA_dom1"/>
</dbReference>
<evidence type="ECO:0000256" key="4">
    <source>
        <dbReference type="ARBA" id="ARBA00022785"/>
    </source>
</evidence>
<dbReference type="AlphaFoldDB" id="A0A6J4QYG1"/>
<keyword evidence="2 5" id="KW-0808">Transferase</keyword>
<sequence length="336" mass="36939">MLTSDLDYDLPEALIAQAPAEPRDASRLMVVDVADKTIEHRTFHELPSFLRPGDALVLNETKVLPARLKVRKPTGGEVELLFLRDLGPDRGNAWEVLARPAKRLKSGLRLVAGDTKLDLVENLGEGRWSVSAPDVPGLLEEHGKMPLPPYIEATPEAEARYQTVYAREPGSAAAPTAGFHFTDGVLEGAERAGAELARVTLHVGTGTFLPVRTQRLEDHRMHAERYNVPEDAARAVQGAGRVVAAGTTVARTLETWAGTGERSGESRLFVYPGYRWRVVDALLTNFHLPRSTLLAMVMSFGGSDLVRRAYRVAVEEEYRFYSFGDAMLILNGGRTL</sequence>
<dbReference type="NCBIfam" id="TIGR00113">
    <property type="entry name" value="queA"/>
    <property type="match status" value="1"/>
</dbReference>
<dbReference type="GO" id="GO:0008616">
    <property type="term" value="P:tRNA queuosine(34) biosynthetic process"/>
    <property type="evidence" value="ECO:0007669"/>
    <property type="project" value="UniProtKB-UniRule"/>
</dbReference>